<name>A0A2U9IGM8_9CREN</name>
<accession>A0A2U9IGM8</accession>
<keyword evidence="1" id="KW-0812">Transmembrane</keyword>
<dbReference type="Proteomes" id="UP000248044">
    <property type="component" value="Chromosome"/>
</dbReference>
<sequence>MSWEIPFLASFLPCTFEGIEMSMFSYMARSNDKKMGNLGTFFGVISVFLISYLIYMLLPILITDTAEYLMKIILGFFFLGLASYFLFTDYPTPKGAFITGLVGVLGEGVEVNLFEISAYFMTGSVFPAFIGGSVGFLWILLLSYLIYPKIPHEIMRKIAIGILYTVGFVILTSGLV</sequence>
<feature type="transmembrane region" description="Helical" evidence="1">
    <location>
        <begin position="6"/>
        <end position="26"/>
    </location>
</feature>
<gene>
    <name evidence="2" type="ORF">DFR85_12005</name>
</gene>
<dbReference type="GeneID" id="36832891"/>
<feature type="transmembrane region" description="Helical" evidence="1">
    <location>
        <begin position="38"/>
        <end position="62"/>
    </location>
</feature>
<dbReference type="RefSeq" id="WP_110271093.1">
    <property type="nucleotide sequence ID" value="NZ_CP029289.2"/>
</dbReference>
<dbReference type="KEGG" id="abri:DFR85_12005"/>
<keyword evidence="3" id="KW-1185">Reference proteome</keyword>
<feature type="transmembrane region" description="Helical" evidence="1">
    <location>
        <begin position="68"/>
        <end position="87"/>
    </location>
</feature>
<evidence type="ECO:0000313" key="3">
    <source>
        <dbReference type="Proteomes" id="UP000248044"/>
    </source>
</evidence>
<keyword evidence="1" id="KW-1133">Transmembrane helix</keyword>
<feature type="transmembrane region" description="Helical" evidence="1">
    <location>
        <begin position="158"/>
        <end position="175"/>
    </location>
</feature>
<organism evidence="2 3">
    <name type="scientific">Acidianus brierleyi</name>
    <dbReference type="NCBI Taxonomy" id="41673"/>
    <lineage>
        <taxon>Archaea</taxon>
        <taxon>Thermoproteota</taxon>
        <taxon>Thermoprotei</taxon>
        <taxon>Sulfolobales</taxon>
        <taxon>Sulfolobaceae</taxon>
        <taxon>Acidianus</taxon>
    </lineage>
</organism>
<feature type="transmembrane region" description="Helical" evidence="1">
    <location>
        <begin position="126"/>
        <end position="146"/>
    </location>
</feature>
<dbReference type="EMBL" id="CP029289">
    <property type="protein sequence ID" value="AWR95212.1"/>
    <property type="molecule type" value="Genomic_DNA"/>
</dbReference>
<keyword evidence="1" id="KW-0472">Membrane</keyword>
<protein>
    <submittedName>
        <fullName evidence="2">Uncharacterized protein</fullName>
    </submittedName>
</protein>
<proteinExistence type="predicted"/>
<evidence type="ECO:0000256" key="1">
    <source>
        <dbReference type="SAM" id="Phobius"/>
    </source>
</evidence>
<dbReference type="AlphaFoldDB" id="A0A2U9IGM8"/>
<dbReference type="OrthoDB" id="42294at2157"/>
<evidence type="ECO:0000313" key="2">
    <source>
        <dbReference type="EMBL" id="AWR95212.1"/>
    </source>
</evidence>
<reference evidence="2 3" key="1">
    <citation type="submission" date="2018-05" db="EMBL/GenBank/DDBJ databases">
        <title>Complete Genome Sequences of Extremely Thermoacidophilic, Metal-Mobilizing Type-Strain Members of the Archaeal Family Sulfolobaceae: Acidianus brierleyi DSM-1651T, Acidianus sulfidivorans DSM-18786T, Metallosphaera hakonensis DSM-7519T, and Metallosphaera prunae DSM-10039T.</title>
        <authorList>
            <person name="Counts J.A."/>
            <person name="Kelly R.M."/>
        </authorList>
    </citation>
    <scope>NUCLEOTIDE SEQUENCE [LARGE SCALE GENOMIC DNA]</scope>
    <source>
        <strain evidence="2 3">DSM 1651</strain>
    </source>
</reference>